<dbReference type="PANTHER" id="PTHR30487:SF0">
    <property type="entry name" value="PREPILIN LEADER PEPTIDASE_N-METHYLTRANSFERASE-RELATED"/>
    <property type="match status" value="1"/>
</dbReference>
<dbReference type="InterPro" id="IPR000045">
    <property type="entry name" value="Prepilin_IV_endopep_pep"/>
</dbReference>
<dbReference type="Pfam" id="PF01478">
    <property type="entry name" value="Peptidase_A24"/>
    <property type="match status" value="1"/>
</dbReference>
<proteinExistence type="inferred from homology"/>
<dbReference type="Proteomes" id="UP000176938">
    <property type="component" value="Unassembled WGS sequence"/>
</dbReference>
<dbReference type="GO" id="GO:0008168">
    <property type="term" value="F:methyltransferase activity"/>
    <property type="evidence" value="ECO:0007669"/>
    <property type="project" value="UniProtKB-KW"/>
</dbReference>
<evidence type="ECO:0000256" key="5">
    <source>
        <dbReference type="ARBA" id="ARBA00022692"/>
    </source>
</evidence>
<dbReference type="EMBL" id="METP01000040">
    <property type="protein sequence ID" value="OGC05463.1"/>
    <property type="molecule type" value="Genomic_DNA"/>
</dbReference>
<reference evidence="13 14" key="1">
    <citation type="journal article" date="2016" name="Nat. Commun.">
        <title>Thousands of microbial genomes shed light on interconnected biogeochemical processes in an aquifer system.</title>
        <authorList>
            <person name="Anantharaman K."/>
            <person name="Brown C.T."/>
            <person name="Hug L.A."/>
            <person name="Sharon I."/>
            <person name="Castelle C.J."/>
            <person name="Probst A.J."/>
            <person name="Thomas B.C."/>
            <person name="Singh A."/>
            <person name="Wilkins M.J."/>
            <person name="Karaoz U."/>
            <person name="Brodie E.L."/>
            <person name="Williams K.H."/>
            <person name="Hubbard S.S."/>
            <person name="Banfield J.F."/>
        </authorList>
    </citation>
    <scope>NUCLEOTIDE SEQUENCE [LARGE SCALE GENOMIC DNA]</scope>
</reference>
<keyword evidence="4" id="KW-0997">Cell inner membrane</keyword>
<organism evidence="13 14">
    <name type="scientific">candidate division WOR-1 bacterium RIFCSPLOWO2_02_FULL_46_20</name>
    <dbReference type="NCBI Taxonomy" id="1802567"/>
    <lineage>
        <taxon>Bacteria</taxon>
        <taxon>Bacillati</taxon>
        <taxon>Saganbacteria</taxon>
    </lineage>
</organism>
<name>A0A1F4RDB3_UNCSA</name>
<feature type="transmembrane region" description="Helical" evidence="10">
    <location>
        <begin position="70"/>
        <end position="91"/>
    </location>
</feature>
<evidence type="ECO:0000256" key="2">
    <source>
        <dbReference type="ARBA" id="ARBA00005801"/>
    </source>
</evidence>
<evidence type="ECO:0000313" key="13">
    <source>
        <dbReference type="EMBL" id="OGC05463.1"/>
    </source>
</evidence>
<keyword evidence="3" id="KW-1003">Cell membrane</keyword>
<keyword evidence="9" id="KW-0645">Protease</keyword>
<dbReference type="PRINTS" id="PR00864">
    <property type="entry name" value="PREPILNPTASE"/>
</dbReference>
<evidence type="ECO:0000256" key="7">
    <source>
        <dbReference type="ARBA" id="ARBA00023136"/>
    </source>
</evidence>
<feature type="transmembrane region" description="Helical" evidence="10">
    <location>
        <begin position="122"/>
        <end position="140"/>
    </location>
</feature>
<feature type="transmembrane region" description="Helical" evidence="10">
    <location>
        <begin position="197"/>
        <end position="218"/>
    </location>
</feature>
<dbReference type="InterPro" id="IPR010627">
    <property type="entry name" value="Prepilin_pept_A24_N"/>
</dbReference>
<dbReference type="InterPro" id="IPR014032">
    <property type="entry name" value="Peptidase_A24A_bac"/>
</dbReference>
<feature type="domain" description="Prepilin type IV endopeptidase peptidase" evidence="11">
    <location>
        <begin position="104"/>
        <end position="213"/>
    </location>
</feature>
<feature type="transmembrane region" description="Helical" evidence="10">
    <location>
        <begin position="146"/>
        <end position="164"/>
    </location>
</feature>
<evidence type="ECO:0000256" key="3">
    <source>
        <dbReference type="ARBA" id="ARBA00022475"/>
    </source>
</evidence>
<evidence type="ECO:0000256" key="1">
    <source>
        <dbReference type="ARBA" id="ARBA00004429"/>
    </source>
</evidence>
<keyword evidence="9" id="KW-0808">Transferase</keyword>
<evidence type="ECO:0000256" key="4">
    <source>
        <dbReference type="ARBA" id="ARBA00022519"/>
    </source>
</evidence>
<evidence type="ECO:0000256" key="10">
    <source>
        <dbReference type="SAM" id="Phobius"/>
    </source>
</evidence>
<keyword evidence="9" id="KW-0378">Hydrolase</keyword>
<evidence type="ECO:0000256" key="9">
    <source>
        <dbReference type="RuleBase" id="RU003794"/>
    </source>
</evidence>
<keyword evidence="6 10" id="KW-1133">Transmembrane helix</keyword>
<dbReference type="GO" id="GO:0005886">
    <property type="term" value="C:plasma membrane"/>
    <property type="evidence" value="ECO:0007669"/>
    <property type="project" value="UniProtKB-SubCell"/>
</dbReference>
<dbReference type="Pfam" id="PF06750">
    <property type="entry name" value="A24_N_bact"/>
    <property type="match status" value="1"/>
</dbReference>
<dbReference type="EC" id="2.1.1.-" evidence="9"/>
<protein>
    <recommendedName>
        <fullName evidence="9">Prepilin leader peptidase/N-methyltransferase</fullName>
        <ecNumber evidence="9">2.1.1.-</ecNumber>
        <ecNumber evidence="9">3.4.23.43</ecNumber>
    </recommendedName>
</protein>
<dbReference type="InterPro" id="IPR050882">
    <property type="entry name" value="Prepilin_peptidase/N-MTase"/>
</dbReference>
<keyword evidence="7 10" id="KW-0472">Membrane</keyword>
<comment type="subcellular location">
    <subcellularLocation>
        <location evidence="1">Cell inner membrane</location>
        <topology evidence="1">Multi-pass membrane protein</topology>
    </subcellularLocation>
    <subcellularLocation>
        <location evidence="9">Cell membrane</location>
        <topology evidence="9">Multi-pass membrane protein</topology>
    </subcellularLocation>
</comment>
<dbReference type="GO" id="GO:0004190">
    <property type="term" value="F:aspartic-type endopeptidase activity"/>
    <property type="evidence" value="ECO:0007669"/>
    <property type="project" value="UniProtKB-EC"/>
</dbReference>
<feature type="transmembrane region" description="Helical" evidence="10">
    <location>
        <begin position="97"/>
        <end position="115"/>
    </location>
</feature>
<feature type="transmembrane region" description="Helical" evidence="10">
    <location>
        <begin position="230"/>
        <end position="252"/>
    </location>
</feature>
<comment type="caution">
    <text evidence="13">The sequence shown here is derived from an EMBL/GenBank/DDBJ whole genome shotgun (WGS) entry which is preliminary data.</text>
</comment>
<keyword evidence="9" id="KW-0511">Multifunctional enzyme</keyword>
<gene>
    <name evidence="13" type="ORF">A3H38_05715</name>
</gene>
<keyword evidence="5 9" id="KW-0812">Transmembrane</keyword>
<dbReference type="PANTHER" id="PTHR30487">
    <property type="entry name" value="TYPE 4 PREPILIN-LIKE PROTEINS LEADER PEPTIDE-PROCESSING ENZYME"/>
    <property type="match status" value="1"/>
</dbReference>
<evidence type="ECO:0000259" key="11">
    <source>
        <dbReference type="Pfam" id="PF01478"/>
    </source>
</evidence>
<comment type="similarity">
    <text evidence="2 8">Belongs to the peptidase A24 family.</text>
</comment>
<keyword evidence="9" id="KW-0489">Methyltransferase</keyword>
<feature type="domain" description="Prepilin peptidase A24 N-terminal" evidence="12">
    <location>
        <begin position="8"/>
        <end position="91"/>
    </location>
</feature>
<accession>A0A1F4RDB3</accession>
<evidence type="ECO:0000256" key="6">
    <source>
        <dbReference type="ARBA" id="ARBA00022989"/>
    </source>
</evidence>
<evidence type="ECO:0000256" key="8">
    <source>
        <dbReference type="RuleBase" id="RU003793"/>
    </source>
</evidence>
<comment type="function">
    <text evidence="9">Plays an essential role in type IV pili and type II pseudopili formation by proteolytically removing the leader sequence from substrate proteins and subsequently monomethylating the alpha-amino group of the newly exposed N-terminal phenylalanine.</text>
</comment>
<evidence type="ECO:0000259" key="12">
    <source>
        <dbReference type="Pfam" id="PF06750"/>
    </source>
</evidence>
<dbReference type="GO" id="GO:0032259">
    <property type="term" value="P:methylation"/>
    <property type="evidence" value="ECO:0007669"/>
    <property type="project" value="UniProtKB-KW"/>
</dbReference>
<sequence>MYLISLFIIGAFVGSFLNVCIHRMPREESIVFPGSHCPHCNHRLGVIDLIPIIGYFLIRGTCGYCQAAVSFRYPLVETISGGVFVASALAFPPLTSSFAFAFSLIFLSLLIVIFFVDLEHQVIPSVASYLGVAVGLLFNLSGGLNLFLSALIGAGLGFFILYLIGSVGKMLFKKDAMGEGDLYLGAMLGAAFGWRGLWLALFLAYLLAAIVALVLLGFGKVKMGDYVPFGPALAAGGVITLFFGQKILVWYLGMFL</sequence>
<comment type="catalytic activity">
    <reaction evidence="9">
        <text>Typically cleaves a -Gly-|-Phe- bond to release an N-terminal, basic peptide of 5-8 residues from type IV prepilin, and then N-methylates the new N-terminal amino group, the methyl donor being S-adenosyl-L-methionine.</text>
        <dbReference type="EC" id="3.4.23.43"/>
    </reaction>
</comment>
<dbReference type="AlphaFoldDB" id="A0A1F4RDB3"/>
<dbReference type="Gene3D" id="1.20.120.1220">
    <property type="match status" value="1"/>
</dbReference>
<evidence type="ECO:0000313" key="14">
    <source>
        <dbReference type="Proteomes" id="UP000176938"/>
    </source>
</evidence>
<dbReference type="EC" id="3.4.23.43" evidence="9"/>
<dbReference type="GO" id="GO:0006465">
    <property type="term" value="P:signal peptide processing"/>
    <property type="evidence" value="ECO:0007669"/>
    <property type="project" value="TreeGrafter"/>
</dbReference>